<evidence type="ECO:0000256" key="6">
    <source>
        <dbReference type="ARBA" id="ARBA00022741"/>
    </source>
</evidence>
<evidence type="ECO:0000256" key="5">
    <source>
        <dbReference type="ARBA" id="ARBA00022737"/>
    </source>
</evidence>
<feature type="transmembrane region" description="Helical" evidence="11">
    <location>
        <begin position="162"/>
        <end position="182"/>
    </location>
</feature>
<feature type="region of interest" description="Disordered" evidence="10">
    <location>
        <begin position="369"/>
        <end position="394"/>
    </location>
</feature>
<feature type="transmembrane region" description="Helical" evidence="11">
    <location>
        <begin position="440"/>
        <end position="458"/>
    </location>
</feature>
<keyword evidence="7" id="KW-0067">ATP-binding</keyword>
<feature type="transmembrane region" description="Helical" evidence="11">
    <location>
        <begin position="1169"/>
        <end position="1191"/>
    </location>
</feature>
<dbReference type="InterPro" id="IPR011527">
    <property type="entry name" value="ABC1_TM_dom"/>
</dbReference>
<dbReference type="PANTHER" id="PTHR24223">
    <property type="entry name" value="ATP-BINDING CASSETTE SUB-FAMILY C"/>
    <property type="match status" value="1"/>
</dbReference>
<dbReference type="InterPro" id="IPR050173">
    <property type="entry name" value="ABC_transporter_C-like"/>
</dbReference>
<dbReference type="InterPro" id="IPR003439">
    <property type="entry name" value="ABC_transporter-like_ATP-bd"/>
</dbReference>
<feature type="transmembrane region" description="Helical" evidence="11">
    <location>
        <begin position="132"/>
        <end position="150"/>
    </location>
</feature>
<dbReference type="InterPro" id="IPR036640">
    <property type="entry name" value="ABC1_TM_sf"/>
</dbReference>
<dbReference type="PROSITE" id="PS00211">
    <property type="entry name" value="ABC_TRANSPORTER_1"/>
    <property type="match status" value="1"/>
</dbReference>
<evidence type="ECO:0000259" key="13">
    <source>
        <dbReference type="PROSITE" id="PS50929"/>
    </source>
</evidence>
<comment type="similarity">
    <text evidence="2">Belongs to the ABC transporter superfamily. ABCC family. Conjugate transporter (TC 3.A.1.208) subfamily.</text>
</comment>
<dbReference type="PROSITE" id="PS50929">
    <property type="entry name" value="ABC_TM1F"/>
    <property type="match status" value="2"/>
</dbReference>
<feature type="transmembrane region" description="Helical" evidence="11">
    <location>
        <begin position="309"/>
        <end position="326"/>
    </location>
</feature>
<keyword evidence="3" id="KW-0813">Transport</keyword>
<feature type="domain" description="ABC transporter" evidence="12">
    <location>
        <begin position="1259"/>
        <end position="1508"/>
    </location>
</feature>
<feature type="domain" description="ABC transmembrane type-1" evidence="13">
    <location>
        <begin position="395"/>
        <end position="580"/>
    </location>
</feature>
<dbReference type="CDD" id="cd03250">
    <property type="entry name" value="ABCC_MRP_domain1"/>
    <property type="match status" value="1"/>
</dbReference>
<dbReference type="InterPro" id="IPR017871">
    <property type="entry name" value="ABC_transporter-like_CS"/>
</dbReference>
<dbReference type="InterPro" id="IPR027417">
    <property type="entry name" value="P-loop_NTPase"/>
</dbReference>
<protein>
    <submittedName>
        <fullName evidence="14">ABC transporter</fullName>
    </submittedName>
</protein>
<dbReference type="PROSITE" id="PS50893">
    <property type="entry name" value="ABC_TRANSPORTER_2"/>
    <property type="match status" value="2"/>
</dbReference>
<feature type="transmembrane region" description="Helical" evidence="11">
    <location>
        <begin position="268"/>
        <end position="289"/>
    </location>
</feature>
<keyword evidence="6" id="KW-0547">Nucleotide-binding</keyword>
<evidence type="ECO:0000256" key="3">
    <source>
        <dbReference type="ARBA" id="ARBA00022448"/>
    </source>
</evidence>
<evidence type="ECO:0000256" key="9">
    <source>
        <dbReference type="ARBA" id="ARBA00023136"/>
    </source>
</evidence>
<dbReference type="SUPFAM" id="SSF52540">
    <property type="entry name" value="P-loop containing nucleoside triphosphate hydrolases"/>
    <property type="match status" value="2"/>
</dbReference>
<dbReference type="CDD" id="cd18604">
    <property type="entry name" value="ABC_6TM_VMR1_D2_like"/>
    <property type="match status" value="1"/>
</dbReference>
<dbReference type="Pfam" id="PF00664">
    <property type="entry name" value="ABC_membrane"/>
    <property type="match status" value="2"/>
</dbReference>
<evidence type="ECO:0000256" key="1">
    <source>
        <dbReference type="ARBA" id="ARBA00004141"/>
    </source>
</evidence>
<feature type="domain" description="ABC transporter" evidence="12">
    <location>
        <begin position="607"/>
        <end position="855"/>
    </location>
</feature>
<proteinExistence type="inferred from homology"/>
<feature type="transmembrane region" description="Helical" evidence="11">
    <location>
        <begin position="71"/>
        <end position="89"/>
    </location>
</feature>
<evidence type="ECO:0000256" key="8">
    <source>
        <dbReference type="ARBA" id="ARBA00022989"/>
    </source>
</evidence>
<dbReference type="GO" id="GO:0016887">
    <property type="term" value="F:ATP hydrolysis activity"/>
    <property type="evidence" value="ECO:0007669"/>
    <property type="project" value="InterPro"/>
</dbReference>
<dbReference type="GO" id="GO:0140359">
    <property type="term" value="F:ABC-type transporter activity"/>
    <property type="evidence" value="ECO:0007669"/>
    <property type="project" value="InterPro"/>
</dbReference>
<dbReference type="Gene3D" id="3.40.50.300">
    <property type="entry name" value="P-loop containing nucleotide triphosphate hydrolases"/>
    <property type="match status" value="2"/>
</dbReference>
<feature type="transmembrane region" description="Helical" evidence="11">
    <location>
        <begin position="982"/>
        <end position="1002"/>
    </location>
</feature>
<dbReference type="FunFam" id="1.20.1560.10:FF:000013">
    <property type="entry name" value="ABC transporter C family member 2"/>
    <property type="match status" value="1"/>
</dbReference>
<evidence type="ECO:0000256" key="4">
    <source>
        <dbReference type="ARBA" id="ARBA00022692"/>
    </source>
</evidence>
<accession>A0A1F7ZUB6</accession>
<feature type="transmembrane region" description="Helical" evidence="11">
    <location>
        <begin position="521"/>
        <end position="545"/>
    </location>
</feature>
<dbReference type="STRING" id="109264.A0A1F7ZUB6"/>
<dbReference type="GeneID" id="34452578"/>
<dbReference type="CDD" id="cd03244">
    <property type="entry name" value="ABCC_MRP_domain2"/>
    <property type="match status" value="1"/>
</dbReference>
<feature type="transmembrane region" description="Helical" evidence="11">
    <location>
        <begin position="1063"/>
        <end position="1081"/>
    </location>
</feature>
<dbReference type="CDD" id="cd18596">
    <property type="entry name" value="ABC_6TM_VMR1_D1_like"/>
    <property type="match status" value="1"/>
</dbReference>
<evidence type="ECO:0000259" key="12">
    <source>
        <dbReference type="PROSITE" id="PS50893"/>
    </source>
</evidence>
<feature type="compositionally biased region" description="Acidic residues" evidence="10">
    <location>
        <begin position="378"/>
        <end position="387"/>
    </location>
</feature>
<dbReference type="EMBL" id="LYCR01000077">
    <property type="protein sequence ID" value="OGM43042.1"/>
    <property type="molecule type" value="Genomic_DNA"/>
</dbReference>
<keyword evidence="4 11" id="KW-0812">Transmembrane</keyword>
<organism evidence="14 15">
    <name type="scientific">Aspergillus bombycis</name>
    <dbReference type="NCBI Taxonomy" id="109264"/>
    <lineage>
        <taxon>Eukaryota</taxon>
        <taxon>Fungi</taxon>
        <taxon>Dikarya</taxon>
        <taxon>Ascomycota</taxon>
        <taxon>Pezizomycotina</taxon>
        <taxon>Eurotiomycetes</taxon>
        <taxon>Eurotiomycetidae</taxon>
        <taxon>Eurotiales</taxon>
        <taxon>Aspergillaceae</taxon>
        <taxon>Aspergillus</taxon>
    </lineage>
</organism>
<dbReference type="Proteomes" id="UP000179179">
    <property type="component" value="Unassembled WGS sequence"/>
</dbReference>
<feature type="transmembrane region" description="Helical" evidence="11">
    <location>
        <begin position="920"/>
        <end position="944"/>
    </location>
</feature>
<keyword evidence="15" id="KW-1185">Reference proteome</keyword>
<evidence type="ECO:0000313" key="15">
    <source>
        <dbReference type="Proteomes" id="UP000179179"/>
    </source>
</evidence>
<evidence type="ECO:0000256" key="2">
    <source>
        <dbReference type="ARBA" id="ARBA00009726"/>
    </source>
</evidence>
<evidence type="ECO:0000256" key="7">
    <source>
        <dbReference type="ARBA" id="ARBA00022840"/>
    </source>
</evidence>
<dbReference type="FunFam" id="3.40.50.300:FF:000610">
    <property type="entry name" value="Multidrug resistance-associated ABC transporter"/>
    <property type="match status" value="1"/>
</dbReference>
<comment type="subcellular location">
    <subcellularLocation>
        <location evidence="1">Membrane</location>
        <topology evidence="1">Multi-pass membrane protein</topology>
    </subcellularLocation>
</comment>
<evidence type="ECO:0000256" key="11">
    <source>
        <dbReference type="SAM" id="Phobius"/>
    </source>
</evidence>
<sequence length="1528" mass="169523">MMDHWLDASFFEAVLCPAVILVLTIPHIHHVFKQLSTTDRQGYGLVSGYEDEDGIATDKSEKATLDLTQRVILFITAVVAVLTALLSFLNTTGHNSPPRGIEQWLQFSAWALLLVQECIVISRTLPQERYELGIWSTISALLLSIAGVFLDGLWANPNASGSSISLAAVKFTAGTILSFTNISFSRRPDVYLGCKPVDRQRTVSFLSRYTFSWPVPILSKAARNKQLEPDDFPAIGYEVRARTLYDRWLSCTHPKLWRKLLSIYRKTWIVQVAIQLLTAVAHFLPQALLFLTLRLLEERDAHADNQKQLWITTVGLGGSLFISSWLESLLQWVVSMELELPIREQLSAAIFSKALRIKEVVNVNSHDCSESKASSSECSDDEDDGEDGPPKTKQSMANLLGVDARTIATFAKFSHTLLDTIIQFILAIAFLTNLLGWMPVLWACTVPAILIPVNYVLAQKYSKAEDTLMAASDRRMAVLSEMLQGIRQIKFDAQEDQWNSKVQTLRSNEIMRQGQVFQFNLALIAVWSCGPLCMSLISLATYFLANRTLSPSVAFTALSIFQSLSATLSNFPETISDLMNAKVSARRIEQYLDLPEHNNCHRDGEAIAFSRATISWPSNTVDEETSGFKLRDIDLQFPLGELAVISGPAGAGKSLLLLATIGEADLLEGQIVFPQGHSLPAYDGPSNEWTIDKSIAFVPQNPWIENGTVRENILFGLPLNPERYRDVLRACCLEDDLDSMQDGDQTDLGANGVNLSGGQKWRVALARALYSHAGVLVLDDIFSAVDARVGHHLFEKALTGGLTKGRTRIVATHHTGLCWSEMKYYVVLENGRVSFAGKPENYCPDLCSSNADSIQRVNTADSAAQQGHTILPVSNGLTVSQQDPSERDIKGKAFYETETRATGAVKLSIYSIYMQACGGYLYWIPIALSFGFTLVAELAIPYWVSVWTRDLANTQPDIQVNIQSVSDDLSAHSDRQSAGNRLWLYLGVYVGLFLMSILTEILRYQLVFMASIRGSLAIFEKFLLRVLHAPLSFLDTTPVGQILNRFSADFSTLDSDLALDLPNMLHGVLMLLSVIIAALFISPLMVGFGFISLFLSWYIASLYVTAARDAKRIESNARSPIFEQFGSIIDGLVTIRAFDKVGQYMHRMYNMIDAHCQALWHLRLFNCWMMFRLNMIGALYVTMTAALIATLKGVDASVAGFALSFALQMSEVVAWVLSEYAELELDFNAVERIVEYTQIETEHQGGMDAPAGWPTKGEIEANDLVVGYARDSPPVLRGLSFLINSNEHIGIVGRTGSGKSSLTLALLRFLEARSGSLHIDGMDISQLRLRALRSKIAIIPQDPVIFSGTLRSVLDPFDQYTDSELRAVLAKVHLRPSTDDEQSSELEGTAEDCNNTALSLSSPISERGKNLSQGQRQLVCLAQALLSRPKILIMDEATSSIDMSTDALIQQTIRQEFRDSTLMVIAHRLSTVVDFDRIMVLGEGRIAEFDTPVALLRNEGGPFWTLVDKSGERDSLRRSILQSERQAY</sequence>
<evidence type="ECO:0000256" key="10">
    <source>
        <dbReference type="SAM" id="MobiDB-lite"/>
    </source>
</evidence>
<keyword evidence="5" id="KW-0677">Repeat</keyword>
<evidence type="ECO:0000313" key="14">
    <source>
        <dbReference type="EMBL" id="OGM43042.1"/>
    </source>
</evidence>
<dbReference type="SMART" id="SM00382">
    <property type="entry name" value="AAA"/>
    <property type="match status" value="2"/>
</dbReference>
<keyword evidence="9 11" id="KW-0472">Membrane</keyword>
<name>A0A1F7ZUB6_9EURO</name>
<dbReference type="InterPro" id="IPR003593">
    <property type="entry name" value="AAA+_ATPase"/>
</dbReference>
<gene>
    <name evidence="14" type="ORF">ABOM_009188</name>
</gene>
<dbReference type="GO" id="GO:0016020">
    <property type="term" value="C:membrane"/>
    <property type="evidence" value="ECO:0007669"/>
    <property type="project" value="UniProtKB-SubCell"/>
</dbReference>
<reference evidence="14 15" key="1">
    <citation type="journal article" date="2016" name="Genome Biol. Evol.">
        <title>Draft genome sequence of an aflatoxigenic Aspergillus species, A. bombycis.</title>
        <authorList>
            <person name="Moore G.G."/>
            <person name="Mack B.M."/>
            <person name="Beltz S.B."/>
            <person name="Gilbert M.K."/>
        </authorList>
    </citation>
    <scope>NUCLEOTIDE SEQUENCE [LARGE SCALE GENOMIC DNA]</scope>
    <source>
        <strain evidence="15">NRRL 26010</strain>
    </source>
</reference>
<feature type="domain" description="ABC transmembrane type-1" evidence="13">
    <location>
        <begin position="926"/>
        <end position="1225"/>
    </location>
</feature>
<dbReference type="PANTHER" id="PTHR24223:SF354">
    <property type="entry name" value="BILE ACID TRANSPORTER, PUTATIVE (EUROFUNG)-RELATED"/>
    <property type="match status" value="1"/>
</dbReference>
<dbReference type="OrthoDB" id="6500128at2759"/>
<keyword evidence="8 11" id="KW-1133">Transmembrane helix</keyword>
<comment type="caution">
    <text evidence="14">The sequence shown here is derived from an EMBL/GenBank/DDBJ whole genome shotgun (WGS) entry which is preliminary data.</text>
</comment>
<dbReference type="RefSeq" id="XP_022386759.1">
    <property type="nucleotide sequence ID" value="XM_022536316.1"/>
</dbReference>
<feature type="transmembrane region" description="Helical" evidence="11">
    <location>
        <begin position="6"/>
        <end position="25"/>
    </location>
</feature>
<dbReference type="GO" id="GO:0005737">
    <property type="term" value="C:cytoplasm"/>
    <property type="evidence" value="ECO:0007669"/>
    <property type="project" value="UniProtKB-ARBA"/>
</dbReference>
<dbReference type="GO" id="GO:0005524">
    <property type="term" value="F:ATP binding"/>
    <property type="evidence" value="ECO:0007669"/>
    <property type="project" value="UniProtKB-KW"/>
</dbReference>
<dbReference type="SUPFAM" id="SSF90123">
    <property type="entry name" value="ABC transporter transmembrane region"/>
    <property type="match status" value="2"/>
</dbReference>
<feature type="transmembrane region" description="Helical" evidence="11">
    <location>
        <begin position="104"/>
        <end position="125"/>
    </location>
</feature>
<dbReference type="Gene3D" id="1.20.1560.10">
    <property type="entry name" value="ABC transporter type 1, transmembrane domain"/>
    <property type="match status" value="2"/>
</dbReference>
<dbReference type="Pfam" id="PF00005">
    <property type="entry name" value="ABC_tran"/>
    <property type="match status" value="2"/>
</dbReference>
<feature type="transmembrane region" description="Helical" evidence="11">
    <location>
        <begin position="416"/>
        <end position="434"/>
    </location>
</feature>